<sequence length="148" mass="16078">MSGLYKVPILSLVITLAVIGNVHAIEIRHTDTVWAGQGACSAQFTLDNGSADDEAIGNLEITVNVSDKNGKILQKDTLNVEPFGDSDATRYQTAYLEGESYCEDDLTINIVKAVETVKGKKKNHPLAEFTTSEFKPYTVLVDGKKATQ</sequence>
<protein>
    <submittedName>
        <fullName evidence="1">Uncharacterized protein</fullName>
    </submittedName>
</protein>
<keyword evidence="2" id="KW-1185">Reference proteome</keyword>
<accession>A0A2U1TY36</accession>
<organism evidence="1 2">
    <name type="scientific">Brenneria roseae subsp. americana</name>
    <dbReference type="NCBI Taxonomy" id="1508507"/>
    <lineage>
        <taxon>Bacteria</taxon>
        <taxon>Pseudomonadati</taxon>
        <taxon>Pseudomonadota</taxon>
        <taxon>Gammaproteobacteria</taxon>
        <taxon>Enterobacterales</taxon>
        <taxon>Pectobacteriaceae</taxon>
        <taxon>Brenneria</taxon>
    </lineage>
</organism>
<comment type="caution">
    <text evidence="1">The sequence shown here is derived from an EMBL/GenBank/DDBJ whole genome shotgun (WGS) entry which is preliminary data.</text>
</comment>
<dbReference type="OrthoDB" id="6454095at2"/>
<evidence type="ECO:0000313" key="2">
    <source>
        <dbReference type="Proteomes" id="UP000245138"/>
    </source>
</evidence>
<dbReference type="EMBL" id="QDKJ01000003">
    <property type="protein sequence ID" value="PWC14328.1"/>
    <property type="molecule type" value="Genomic_DNA"/>
</dbReference>
<gene>
    <name evidence="1" type="ORF">B4923_05320</name>
</gene>
<evidence type="ECO:0000313" key="1">
    <source>
        <dbReference type="EMBL" id="PWC14328.1"/>
    </source>
</evidence>
<dbReference type="AlphaFoldDB" id="A0A2U1TY36"/>
<proteinExistence type="predicted"/>
<dbReference type="InterPro" id="IPR040755">
    <property type="entry name" value="IrmA"/>
</dbReference>
<name>A0A2U1TY36_9GAMM</name>
<dbReference type="Proteomes" id="UP000245138">
    <property type="component" value="Unassembled WGS sequence"/>
</dbReference>
<reference evidence="1 2" key="1">
    <citation type="submission" date="2018-04" db="EMBL/GenBank/DDBJ databases">
        <title>Brenneria corticis sp.nov.</title>
        <authorList>
            <person name="Li Y."/>
        </authorList>
    </citation>
    <scope>NUCLEOTIDE SEQUENCE [LARGE SCALE GENOMIC DNA]</scope>
    <source>
        <strain evidence="1 2">LMG 27715</strain>
    </source>
</reference>
<dbReference type="Pfam" id="PF18673">
    <property type="entry name" value="IrmA"/>
    <property type="match status" value="1"/>
</dbReference>
<dbReference type="RefSeq" id="WP_109053326.1">
    <property type="nucleotide sequence ID" value="NZ_QDKJ01000003.1"/>
</dbReference>